<dbReference type="InterPro" id="IPR010920">
    <property type="entry name" value="LSM_dom_sf"/>
</dbReference>
<dbReference type="InterPro" id="IPR006685">
    <property type="entry name" value="MscS_channel_2nd"/>
</dbReference>
<dbReference type="OrthoDB" id="9809206at2"/>
<keyword evidence="10" id="KW-0732">Signal</keyword>
<keyword evidence="3" id="KW-1003">Cell membrane</keyword>
<feature type="transmembrane region" description="Helical" evidence="9">
    <location>
        <begin position="600"/>
        <end position="618"/>
    </location>
</feature>
<evidence type="ECO:0000259" key="13">
    <source>
        <dbReference type="Pfam" id="PF12795"/>
    </source>
</evidence>
<feature type="transmembrane region" description="Helical" evidence="9">
    <location>
        <begin position="721"/>
        <end position="743"/>
    </location>
</feature>
<dbReference type="PANTHER" id="PTHR30347:SF1">
    <property type="entry name" value="MECHANOSENSITIVE CHANNEL MSCK"/>
    <property type="match status" value="1"/>
</dbReference>
<dbReference type="Pfam" id="PF12795">
    <property type="entry name" value="MscS_porin"/>
    <property type="match status" value="1"/>
</dbReference>
<feature type="coiled-coil region" evidence="7">
    <location>
        <begin position="131"/>
        <end position="186"/>
    </location>
</feature>
<keyword evidence="4 9" id="KW-0812">Transmembrane</keyword>
<evidence type="ECO:0000256" key="3">
    <source>
        <dbReference type="ARBA" id="ARBA00022475"/>
    </source>
</evidence>
<proteinExistence type="inferred from homology"/>
<comment type="similarity">
    <text evidence="2">Belongs to the MscS (TC 1.A.23) family.</text>
</comment>
<reference evidence="15 16" key="1">
    <citation type="submission" date="2019-02" db="EMBL/GenBank/DDBJ databases">
        <title>Deep-cultivation of Planctomycetes and their phenomic and genomic characterization uncovers novel biology.</title>
        <authorList>
            <person name="Wiegand S."/>
            <person name="Jogler M."/>
            <person name="Boedeker C."/>
            <person name="Pinto D."/>
            <person name="Vollmers J."/>
            <person name="Rivas-Marin E."/>
            <person name="Kohn T."/>
            <person name="Peeters S.H."/>
            <person name="Heuer A."/>
            <person name="Rast P."/>
            <person name="Oberbeckmann S."/>
            <person name="Bunk B."/>
            <person name="Jeske O."/>
            <person name="Meyerdierks A."/>
            <person name="Storesund J.E."/>
            <person name="Kallscheuer N."/>
            <person name="Luecker S."/>
            <person name="Lage O.M."/>
            <person name="Pohl T."/>
            <person name="Merkel B.J."/>
            <person name="Hornburger P."/>
            <person name="Mueller R.-W."/>
            <person name="Bruemmer F."/>
            <person name="Labrenz M."/>
            <person name="Spormann A.M."/>
            <person name="Op den Camp H."/>
            <person name="Overmann J."/>
            <person name="Amann R."/>
            <person name="Jetten M.S.M."/>
            <person name="Mascher T."/>
            <person name="Medema M.H."/>
            <person name="Devos D.P."/>
            <person name="Kaster A.-K."/>
            <person name="Ovreas L."/>
            <person name="Rohde M."/>
            <person name="Galperin M.Y."/>
            <person name="Jogler C."/>
        </authorList>
    </citation>
    <scope>NUCLEOTIDE SEQUENCE [LARGE SCALE GENOMIC DNA]</scope>
    <source>
        <strain evidence="15 16">Pla175</strain>
    </source>
</reference>
<feature type="region of interest" description="Disordered" evidence="8">
    <location>
        <begin position="1128"/>
        <end position="1150"/>
    </location>
</feature>
<dbReference type="InterPro" id="IPR049278">
    <property type="entry name" value="MS_channel_C"/>
</dbReference>
<dbReference type="SUPFAM" id="SSF50182">
    <property type="entry name" value="Sm-like ribonucleoproteins"/>
    <property type="match status" value="1"/>
</dbReference>
<feature type="transmembrane region" description="Helical" evidence="9">
    <location>
        <begin position="520"/>
        <end position="536"/>
    </location>
</feature>
<protein>
    <submittedName>
        <fullName evidence="15">Miniconductance mechanosensitive channel MscM</fullName>
    </submittedName>
</protein>
<feature type="transmembrane region" description="Helical" evidence="9">
    <location>
        <begin position="913"/>
        <end position="931"/>
    </location>
</feature>
<feature type="coiled-coil region" evidence="7">
    <location>
        <begin position="248"/>
        <end position="345"/>
    </location>
</feature>
<evidence type="ECO:0000259" key="11">
    <source>
        <dbReference type="Pfam" id="PF00924"/>
    </source>
</evidence>
<evidence type="ECO:0000256" key="6">
    <source>
        <dbReference type="ARBA" id="ARBA00023136"/>
    </source>
</evidence>
<dbReference type="Pfam" id="PF21082">
    <property type="entry name" value="MS_channel_3rd"/>
    <property type="match status" value="1"/>
</dbReference>
<feature type="domain" description="Mechanosensitive ion channel inner membrane" evidence="12">
    <location>
        <begin position="525"/>
        <end position="854"/>
    </location>
</feature>
<feature type="coiled-coil region" evidence="7">
    <location>
        <begin position="369"/>
        <end position="420"/>
    </location>
</feature>
<evidence type="ECO:0000313" key="15">
    <source>
        <dbReference type="EMBL" id="QDU91342.1"/>
    </source>
</evidence>
<feature type="domain" description="Mechanosensitive ion channel MscS" evidence="11">
    <location>
        <begin position="952"/>
        <end position="1017"/>
    </location>
</feature>
<feature type="transmembrane region" description="Helical" evidence="9">
    <location>
        <begin position="755"/>
        <end position="774"/>
    </location>
</feature>
<feature type="transmembrane region" description="Helical" evidence="9">
    <location>
        <begin position="861"/>
        <end position="882"/>
    </location>
</feature>
<feature type="transmembrane region" description="Helical" evidence="9">
    <location>
        <begin position="937"/>
        <end position="964"/>
    </location>
</feature>
<dbReference type="AlphaFoldDB" id="A0A518DIT4"/>
<dbReference type="Gene3D" id="1.10.287.1260">
    <property type="match status" value="1"/>
</dbReference>
<feature type="signal peptide" evidence="10">
    <location>
        <begin position="1"/>
        <end position="23"/>
    </location>
</feature>
<evidence type="ECO:0000259" key="14">
    <source>
        <dbReference type="Pfam" id="PF21082"/>
    </source>
</evidence>
<feature type="transmembrane region" description="Helical" evidence="9">
    <location>
        <begin position="566"/>
        <end position="588"/>
    </location>
</feature>
<evidence type="ECO:0000256" key="8">
    <source>
        <dbReference type="SAM" id="MobiDB-lite"/>
    </source>
</evidence>
<dbReference type="InterPro" id="IPR024393">
    <property type="entry name" value="MscS_porin"/>
</dbReference>
<dbReference type="Pfam" id="PF00924">
    <property type="entry name" value="MS_channel_2nd"/>
    <property type="match status" value="1"/>
</dbReference>
<feature type="coiled-coil region" evidence="7">
    <location>
        <begin position="447"/>
        <end position="474"/>
    </location>
</feature>
<feature type="region of interest" description="Disordered" evidence="8">
    <location>
        <begin position="22"/>
        <end position="44"/>
    </location>
</feature>
<dbReference type="SUPFAM" id="SSF82689">
    <property type="entry name" value="Mechanosensitive channel protein MscS (YggB), C-terminal domain"/>
    <property type="match status" value="1"/>
</dbReference>
<dbReference type="Gene3D" id="3.30.70.100">
    <property type="match status" value="1"/>
</dbReference>
<keyword evidence="7" id="KW-0175">Coiled coil</keyword>
<comment type="subcellular location">
    <subcellularLocation>
        <location evidence="1">Cell membrane</location>
        <topology evidence="1">Multi-pass membrane protein</topology>
    </subcellularLocation>
</comment>
<dbReference type="GO" id="GO:0005886">
    <property type="term" value="C:plasma membrane"/>
    <property type="evidence" value="ECO:0007669"/>
    <property type="project" value="UniProtKB-SubCell"/>
</dbReference>
<dbReference type="Proteomes" id="UP000317429">
    <property type="component" value="Chromosome"/>
</dbReference>
<evidence type="ECO:0000313" key="16">
    <source>
        <dbReference type="Proteomes" id="UP000317429"/>
    </source>
</evidence>
<dbReference type="InterPro" id="IPR025692">
    <property type="entry name" value="MscS_IM_dom1"/>
</dbReference>
<dbReference type="RefSeq" id="WP_145291361.1">
    <property type="nucleotide sequence ID" value="NZ_CP036291.1"/>
</dbReference>
<dbReference type="InterPro" id="IPR011066">
    <property type="entry name" value="MscS_channel_C_sf"/>
</dbReference>
<dbReference type="GO" id="GO:0008381">
    <property type="term" value="F:mechanosensitive monoatomic ion channel activity"/>
    <property type="evidence" value="ECO:0007669"/>
    <property type="project" value="UniProtKB-ARBA"/>
</dbReference>
<dbReference type="KEGG" id="pnd:Pla175_47630"/>
<evidence type="ECO:0000256" key="5">
    <source>
        <dbReference type="ARBA" id="ARBA00022989"/>
    </source>
</evidence>
<dbReference type="InterPro" id="IPR023408">
    <property type="entry name" value="MscS_beta-dom_sf"/>
</dbReference>
<evidence type="ECO:0000256" key="7">
    <source>
        <dbReference type="SAM" id="Coils"/>
    </source>
</evidence>
<dbReference type="PANTHER" id="PTHR30347">
    <property type="entry name" value="POTASSIUM CHANNEL RELATED"/>
    <property type="match status" value="1"/>
</dbReference>
<organism evidence="15 16">
    <name type="scientific">Pirellulimonas nuda</name>
    <dbReference type="NCBI Taxonomy" id="2528009"/>
    <lineage>
        <taxon>Bacteria</taxon>
        <taxon>Pseudomonadati</taxon>
        <taxon>Planctomycetota</taxon>
        <taxon>Planctomycetia</taxon>
        <taxon>Pirellulales</taxon>
        <taxon>Lacipirellulaceae</taxon>
        <taxon>Pirellulimonas</taxon>
    </lineage>
</organism>
<feature type="transmembrane region" description="Helical" evidence="9">
    <location>
        <begin position="648"/>
        <end position="667"/>
    </location>
</feature>
<evidence type="ECO:0000256" key="1">
    <source>
        <dbReference type="ARBA" id="ARBA00004651"/>
    </source>
</evidence>
<accession>A0A518DIT4</accession>
<keyword evidence="6 9" id="KW-0472">Membrane</keyword>
<dbReference type="SUPFAM" id="SSF82861">
    <property type="entry name" value="Mechanosensitive channel protein MscS (YggB), transmembrane region"/>
    <property type="match status" value="1"/>
</dbReference>
<dbReference type="InterPro" id="IPR011014">
    <property type="entry name" value="MscS_channel_TM-2"/>
</dbReference>
<dbReference type="EMBL" id="CP036291">
    <property type="protein sequence ID" value="QDU91342.1"/>
    <property type="molecule type" value="Genomic_DNA"/>
</dbReference>
<dbReference type="Pfam" id="PF12794">
    <property type="entry name" value="MscS_TM"/>
    <property type="match status" value="1"/>
</dbReference>
<dbReference type="InterPro" id="IPR052702">
    <property type="entry name" value="MscS-like_channel"/>
</dbReference>
<evidence type="ECO:0000259" key="12">
    <source>
        <dbReference type="Pfam" id="PF12794"/>
    </source>
</evidence>
<evidence type="ECO:0000256" key="4">
    <source>
        <dbReference type="ARBA" id="ARBA00022692"/>
    </source>
</evidence>
<feature type="chain" id="PRO_5021969073" evidence="10">
    <location>
        <begin position="24"/>
        <end position="1150"/>
    </location>
</feature>
<name>A0A518DIT4_9BACT</name>
<sequence precursor="true">MSRLFLWLLLCASSFSLGLPHQAAGQDPDDGPSAPTAGPDPALAAQLPSKDEMQQRLQRLIEAGPDDAVSKQAADFYRQALQALATADAQVARSKQLAADFTKAAADRDAVKTRLATPLTTPLPIDPALDLAALDQEAVKFEQLIKDSKQEIANLNAMPKQRAARLDQLAGNLHDAKADLAAAQQRLAAIGASPTDTPEGAAEIVFQLYRSEAARHTIAALEAEQALYNNPAEAERVQLARDAEVRLLARREKKLELYRARIAELRAAEASHQVIEAAQTAAMDQPEALKQVAEENSALAKARSDLTERVNDISRLLDGDAIAKTAGLQSRLEALGQQLKRIEERVGAAGLSQASGRLLRQERDNIPNVRELELDHAKHNEQLAQAQFEQYGYRDQRSDLADVEDEIAETLRGLSEEQREAVAEQTRELFLTRKKYLDDLVNEYERYADKLRKSAAVEEQLSELSEQYNDYINEHVLWIRSCDMLQPADLQPAAGALGWSLSLSNWNKAFTALVSNTKRSLPEFLLGGAAVLVLISRQRTARKSVREAGEEAGKRSCIDFQPTLRAAWNTLVIALPWPVLVWFIGWWMESPTESSEFVRSLAVALRWTAVVFLGLEVLRHVCRVRGLAESHFEWPGAVIVQVRRQLQWLDVVLLPLVLWAIGLEVQGRETLWTSSLGRMLFILICVLVAFALGRVLLAPGSPFRAMMARKSEDWIVPVHNLWSPLLVGAPLALAVAAALGYYYTSYRLAVRLGETAVLVFALLFLGALLQRWLLLNRRRLAREQARQRRAQMAAAAAADGGTIPTEMPEEAVDLAALSEQTVKLLNTALVVIGVVTAWFVWQDMTPALKMLNEWPLLPMEGAPKVSELLFLLIAVGGTYICVRDVPALLELAVLQHLPLDAGVRYAISSLCRYVLLAIGMVLSAAAVGMHWDNVQWLVAAISVGLGFGLQEIFANFVSGIILLFERPIRVGDIITLGDKTGMVKRIRIRATTIMDWDRKEYVVPNKDLVTERLLNWTLSDQMNRLVIEVGVAYGTDTTEACRLMVECCQENPRLLKDPPPIAVFEGFGDSTLKLALRCFLPDLEFRLVTIHDLHQAIDKKFREAGIEIAFPQRDLNIRVVPPEWRSPQALPAGSNGSNGLSAKHAAGSAN</sequence>
<evidence type="ECO:0000256" key="10">
    <source>
        <dbReference type="SAM" id="SignalP"/>
    </source>
</evidence>
<evidence type="ECO:0000256" key="9">
    <source>
        <dbReference type="SAM" id="Phobius"/>
    </source>
</evidence>
<gene>
    <name evidence="15" type="primary">mscM</name>
    <name evidence="15" type="ORF">Pla175_47630</name>
</gene>
<keyword evidence="16" id="KW-1185">Reference proteome</keyword>
<dbReference type="Gene3D" id="2.30.30.60">
    <property type="match status" value="1"/>
</dbReference>
<keyword evidence="5 9" id="KW-1133">Transmembrane helix</keyword>
<feature type="transmembrane region" description="Helical" evidence="9">
    <location>
        <begin position="679"/>
        <end position="700"/>
    </location>
</feature>
<feature type="domain" description="Mechanosensitive ion channel MscS C-terminal" evidence="14">
    <location>
        <begin position="1026"/>
        <end position="1108"/>
    </location>
</feature>
<feature type="domain" description="Mechanosensitive ion channel MscS porin" evidence="13">
    <location>
        <begin position="61"/>
        <end position="282"/>
    </location>
</feature>
<evidence type="ECO:0000256" key="2">
    <source>
        <dbReference type="ARBA" id="ARBA00008017"/>
    </source>
</evidence>
<feature type="transmembrane region" description="Helical" evidence="9">
    <location>
        <begin position="824"/>
        <end position="841"/>
    </location>
</feature>